<keyword evidence="4" id="KW-1185">Reference proteome</keyword>
<feature type="region of interest" description="Disordered" evidence="2">
    <location>
        <begin position="386"/>
        <end position="418"/>
    </location>
</feature>
<feature type="compositionally biased region" description="Low complexity" evidence="2">
    <location>
        <begin position="1018"/>
        <end position="1030"/>
    </location>
</feature>
<dbReference type="Proteomes" id="UP000515150">
    <property type="component" value="Chromosome 16"/>
</dbReference>
<evidence type="ECO:0000256" key="2">
    <source>
        <dbReference type="SAM" id="MobiDB-lite"/>
    </source>
</evidence>
<evidence type="ECO:0000313" key="4">
    <source>
        <dbReference type="Proteomes" id="UP000515150"/>
    </source>
</evidence>
<feature type="compositionally biased region" description="Polar residues" evidence="2">
    <location>
        <begin position="1140"/>
        <end position="1156"/>
    </location>
</feature>
<accession>A0A6P7KS14</accession>
<dbReference type="RefSeq" id="XP_028985236.1">
    <property type="nucleotide sequence ID" value="XM_029129403.3"/>
</dbReference>
<feature type="region of interest" description="Disordered" evidence="2">
    <location>
        <begin position="624"/>
        <end position="651"/>
    </location>
</feature>
<dbReference type="PANTHER" id="PTHR11852:SF4">
    <property type="entry name" value="LITTLE ELONGATION COMPLEX SUBUNIT 1"/>
    <property type="match status" value="1"/>
</dbReference>
<dbReference type="InterPro" id="IPR057881">
    <property type="entry name" value="ICE1_C"/>
</dbReference>
<evidence type="ECO:0000259" key="3">
    <source>
        <dbReference type="Pfam" id="PF25817"/>
    </source>
</evidence>
<feature type="region of interest" description="Disordered" evidence="2">
    <location>
        <begin position="971"/>
        <end position="1031"/>
    </location>
</feature>
<feature type="compositionally biased region" description="Polar residues" evidence="2">
    <location>
        <begin position="284"/>
        <end position="306"/>
    </location>
</feature>
<reference evidence="5" key="1">
    <citation type="submission" date="2025-08" db="UniProtKB">
        <authorList>
            <consortium name="RefSeq"/>
        </authorList>
    </citation>
    <scope>IDENTIFICATION</scope>
</reference>
<evidence type="ECO:0000313" key="5">
    <source>
        <dbReference type="RefSeq" id="XP_028985236.1"/>
    </source>
</evidence>
<feature type="region of interest" description="Disordered" evidence="2">
    <location>
        <begin position="1086"/>
        <end position="1156"/>
    </location>
</feature>
<feature type="domain" description="Little elongation complex subunit 1 C-terminal" evidence="3">
    <location>
        <begin position="1314"/>
        <end position="1503"/>
    </location>
</feature>
<feature type="compositionally biased region" description="Polar residues" evidence="2">
    <location>
        <begin position="334"/>
        <end position="343"/>
    </location>
</feature>
<dbReference type="Pfam" id="PF25817">
    <property type="entry name" value="ICE1_C"/>
    <property type="match status" value="1"/>
</dbReference>
<sequence length="1512" mass="166190">MMPGDSQSKAVAIAADATTGSCQNCSVLHQSLAEYVSSFLALKQKITISDDTIRLQQQLSDLQTRLVTLEKKTKDYESVEAELEEKKVSLKACEKISEEMDQLKQEHNVTLTEKKKLEDQLNDVEVLMEKQSLENAELKREKASVENDLLKAKACLKKSQAQADQVEKLIEENAKTISIKDSLESKVGLLEDSVCKQKHQISQLTREKILLERNINDLQMRLIKLERERCKEYRSASTQASVPEEPKVDKEKFRMLLENLWTCVEPKQQLSAQRSHLIDPCSNSKEVVHSSPQNGLTSHFSNISKPSSHRLSEPHSYSTPAIYTQLNPSPPSVIHQTALQTQSAEEKTPRKHKRMSKKHKSRESSDLGSTEVSLEDIRNCLRPLLPCISPLPDTDTETEPVDMDTADNENHPNCSDETVLPQKDKLLLGTMSISSHCPKSISPPEKEKENVDSLEINENYSKDFTQNHVSLNTSSTDCDEMHLQNDIHTEKEIATEDLSASPLSSKQDMGENVSSTCESQQLSCIVHPSISDATRISETENSLGDLNKDQPQRIVHIDGDKSPSCVINNHLVEVNKDQSVTIAHMDGDRSPSYVTDAITVTSDAGESPKRNSVNVMTEEVLDVPSSTSSTFRNSEKDTVTADDAKSSLEESHNDYCSLEQDSHVGTLMKPQEDMGSFDKHSAAPVVTLNLSSISESISSISSKGADARQCNDTPIDEDGHEAQRTGGVDAAASDCRCTAESPQKPCLSEAEGADMAPTGQACGQATIQSDIEKMNNEKEKLHEHGIHASDSTENVNCKSFEDNPHLQSKLISPTCLLTTVQPHSSKTPNPGRCNVENTSKTKTQRPQKEEEGVTENTMNKGSINSKIQDAAAKEEQSKGLESGVNVLEKQSLHVAKSKDASPAAGSPACLGQVRSEMGPPLPPVLTPLTMSPKTGKSINPKQAIGKLSFSSPMGRLASPNTPVQAHLTPNRQQLSSLSLNSPLSPSGVPSSPLQFGSATPKHAVPVPGRLPLTAMNLSPSSSSSPSQESSMRILDTMYPELSARARTLSILRGNVNLGICSSESGALPATTDSQLSGFKTINSTSTAFTKTETRREKRRAVNSPQTRSSKCPRLDSDPAPVGHNQEDSASNSREEVVSPPNLSAEQLKNETSQSVETGTCDEQNIINNCLKKIENRCFDLTPVIQSHLYVGNLPKKPVLRDEEKEVIAEICQRGLADDMISAVLSKLKAEKVELSKNYTQALCRVYTGICRQKMYWEKTRILAYSILMEDFTDSAKMILFVVTTWPNVLSHSSSLCQAIHAVTKLKASKELLSCVSAFLGWEEDPPLDIDLLISRTLSDVESGLNLSFTKHSRYGDDLGPEAWEQVYTLQLLCAHKKWKWTYENILSNKLWPLMNTWVSQPRDQQTVSDITVATVLRLIGCLGQLGIKEKCVSSVLTVANVINTFGRHGQAEDVPWGVQLATVYCINELSPCNPKQALEVVAGWRRDASQSVPPAVTSCINQLACVRRKVKR</sequence>
<keyword evidence="1" id="KW-0175">Coiled coil</keyword>
<name>A0A6P7KS14_BETSP</name>
<feature type="region of interest" description="Disordered" evidence="2">
    <location>
        <begin position="699"/>
        <end position="727"/>
    </location>
</feature>
<feature type="region of interest" description="Disordered" evidence="2">
    <location>
        <begin position="332"/>
        <end position="372"/>
    </location>
</feature>
<protein>
    <submittedName>
        <fullName evidence="5">Little elongation complex subunit 1</fullName>
    </submittedName>
</protein>
<feature type="compositionally biased region" description="Basic and acidic residues" evidence="2">
    <location>
        <begin position="633"/>
        <end position="651"/>
    </location>
</feature>
<dbReference type="KEGG" id="bspl:114843148"/>
<feature type="compositionally biased region" description="Basic residues" evidence="2">
    <location>
        <begin position="349"/>
        <end position="361"/>
    </location>
</feature>
<dbReference type="PANTHER" id="PTHR11852">
    <property type="entry name" value="PLATELET-ACTIVATING FACTOR ACETYLHYDROLASE"/>
    <property type="match status" value="1"/>
</dbReference>
<dbReference type="InParanoid" id="A0A6P7KS14"/>
<feature type="region of interest" description="Disordered" evidence="2">
    <location>
        <begin position="284"/>
        <end position="316"/>
    </location>
</feature>
<feature type="coiled-coil region" evidence="1">
    <location>
        <begin position="52"/>
        <end position="176"/>
    </location>
</feature>
<feature type="region of interest" description="Disordered" evidence="2">
    <location>
        <begin position="821"/>
        <end position="856"/>
    </location>
</feature>
<dbReference type="CTD" id="23379"/>
<feature type="compositionally biased region" description="Acidic residues" evidence="2">
    <location>
        <begin position="394"/>
        <end position="407"/>
    </location>
</feature>
<evidence type="ECO:0000256" key="1">
    <source>
        <dbReference type="SAM" id="Coils"/>
    </source>
</evidence>
<feature type="compositionally biased region" description="Low complexity" evidence="2">
    <location>
        <begin position="974"/>
        <end position="993"/>
    </location>
</feature>
<gene>
    <name evidence="5" type="primary">ice1</name>
</gene>
<dbReference type="OrthoDB" id="2238957at2759"/>
<dbReference type="GeneID" id="114843148"/>
<feature type="coiled-coil region" evidence="1">
    <location>
        <begin position="201"/>
        <end position="228"/>
    </location>
</feature>
<organism evidence="4 5">
    <name type="scientific">Betta splendens</name>
    <name type="common">Siamese fighting fish</name>
    <dbReference type="NCBI Taxonomy" id="158456"/>
    <lineage>
        <taxon>Eukaryota</taxon>
        <taxon>Metazoa</taxon>
        <taxon>Chordata</taxon>
        <taxon>Craniata</taxon>
        <taxon>Vertebrata</taxon>
        <taxon>Euteleostomi</taxon>
        <taxon>Actinopterygii</taxon>
        <taxon>Neopterygii</taxon>
        <taxon>Teleostei</taxon>
        <taxon>Neoteleostei</taxon>
        <taxon>Acanthomorphata</taxon>
        <taxon>Anabantaria</taxon>
        <taxon>Anabantiformes</taxon>
        <taxon>Anabantoidei</taxon>
        <taxon>Osphronemidae</taxon>
        <taxon>Betta</taxon>
    </lineage>
</organism>
<proteinExistence type="predicted"/>